<evidence type="ECO:0000313" key="2">
    <source>
        <dbReference type="Proteomes" id="UP001529510"/>
    </source>
</evidence>
<dbReference type="EMBL" id="JAMKFB020000005">
    <property type="protein sequence ID" value="KAL0193228.1"/>
    <property type="molecule type" value="Genomic_DNA"/>
</dbReference>
<protein>
    <submittedName>
        <fullName evidence="1">Uncharacterized protein</fullName>
    </submittedName>
</protein>
<gene>
    <name evidence="1" type="ORF">M9458_011524</name>
</gene>
<reference evidence="1 2" key="1">
    <citation type="submission" date="2024-05" db="EMBL/GenBank/DDBJ databases">
        <title>Genome sequencing and assembly of Indian major carp, Cirrhinus mrigala (Hamilton, 1822).</title>
        <authorList>
            <person name="Mohindra V."/>
            <person name="Chowdhury L.M."/>
            <person name="Lal K."/>
            <person name="Jena J.K."/>
        </authorList>
    </citation>
    <scope>NUCLEOTIDE SEQUENCE [LARGE SCALE GENOMIC DNA]</scope>
    <source>
        <strain evidence="1">CM1030</strain>
        <tissue evidence="1">Blood</tissue>
    </source>
</reference>
<keyword evidence="2" id="KW-1185">Reference proteome</keyword>
<dbReference type="Proteomes" id="UP001529510">
    <property type="component" value="Unassembled WGS sequence"/>
</dbReference>
<feature type="non-terminal residue" evidence="1">
    <location>
        <position position="1"/>
    </location>
</feature>
<sequence>QCIKPGFVQNIFRFLNGSACGGSHAGTTVVRSQPAAPSSYLTMTVCCTPVCQAFSVQ</sequence>
<comment type="caution">
    <text evidence="1">The sequence shown here is derived from an EMBL/GenBank/DDBJ whole genome shotgun (WGS) entry which is preliminary data.</text>
</comment>
<organism evidence="1 2">
    <name type="scientific">Cirrhinus mrigala</name>
    <name type="common">Mrigala</name>
    <dbReference type="NCBI Taxonomy" id="683832"/>
    <lineage>
        <taxon>Eukaryota</taxon>
        <taxon>Metazoa</taxon>
        <taxon>Chordata</taxon>
        <taxon>Craniata</taxon>
        <taxon>Vertebrata</taxon>
        <taxon>Euteleostomi</taxon>
        <taxon>Actinopterygii</taxon>
        <taxon>Neopterygii</taxon>
        <taxon>Teleostei</taxon>
        <taxon>Ostariophysi</taxon>
        <taxon>Cypriniformes</taxon>
        <taxon>Cyprinidae</taxon>
        <taxon>Labeoninae</taxon>
        <taxon>Labeonini</taxon>
        <taxon>Cirrhinus</taxon>
    </lineage>
</organism>
<accession>A0ABD0R4I4</accession>
<name>A0ABD0R4I4_CIRMR</name>
<dbReference type="AlphaFoldDB" id="A0ABD0R4I4"/>
<proteinExistence type="predicted"/>
<feature type="non-terminal residue" evidence="1">
    <location>
        <position position="57"/>
    </location>
</feature>
<evidence type="ECO:0000313" key="1">
    <source>
        <dbReference type="EMBL" id="KAL0193228.1"/>
    </source>
</evidence>